<reference evidence="3 4" key="1">
    <citation type="submission" date="2011-08" db="EMBL/GenBank/DDBJ databases">
        <title>The Genome Sequence of Clostridium orbiscindens 1_3_50AFAA.</title>
        <authorList>
            <consortium name="The Broad Institute Genome Sequencing Platform"/>
            <person name="Earl A."/>
            <person name="Ward D."/>
            <person name="Feldgarden M."/>
            <person name="Gevers D."/>
            <person name="Daigneault M."/>
            <person name="Strauss J."/>
            <person name="Allen-Vercoe E."/>
            <person name="Young S.K."/>
            <person name="Zeng Q."/>
            <person name="Gargeya S."/>
            <person name="Fitzgerald M."/>
            <person name="Haas B."/>
            <person name="Abouelleil A."/>
            <person name="Alvarado L."/>
            <person name="Arachchi H.M."/>
            <person name="Berlin A."/>
            <person name="Brown A."/>
            <person name="Chapman S.B."/>
            <person name="Chen Z."/>
            <person name="Dunbar C."/>
            <person name="Freedman E."/>
            <person name="Gearin G."/>
            <person name="Gellesch M."/>
            <person name="Goldberg J."/>
            <person name="Griggs A."/>
            <person name="Gujja S."/>
            <person name="Heiman D."/>
            <person name="Howarth C."/>
            <person name="Larson L."/>
            <person name="Lui A."/>
            <person name="MacDonald P.J.P."/>
            <person name="Montmayeur A."/>
            <person name="Murphy C."/>
            <person name="Neiman D."/>
            <person name="Pearson M."/>
            <person name="Priest M."/>
            <person name="Roberts A."/>
            <person name="Saif S."/>
            <person name="Shea T."/>
            <person name="Shenoy N."/>
            <person name="Sisk P."/>
            <person name="Stolte C."/>
            <person name="Sykes S."/>
            <person name="Wortman J."/>
            <person name="Nusbaum C."/>
            <person name="Birren B."/>
        </authorList>
    </citation>
    <scope>NUCLEOTIDE SEQUENCE [LARGE SCALE GENOMIC DNA]</scope>
    <source>
        <strain evidence="3 4">1_3_50AFAA</strain>
    </source>
</reference>
<dbReference type="HOGENOM" id="CLU_442653_0_0_9"/>
<keyword evidence="4" id="KW-1185">Reference proteome</keyword>
<evidence type="ECO:0000313" key="4">
    <source>
        <dbReference type="Proteomes" id="UP000029585"/>
    </source>
</evidence>
<organism evidence="3 4">
    <name type="scientific">Flavonifractor plautii 1_3_50AFAA</name>
    <dbReference type="NCBI Taxonomy" id="742738"/>
    <lineage>
        <taxon>Bacteria</taxon>
        <taxon>Bacillati</taxon>
        <taxon>Bacillota</taxon>
        <taxon>Clostridia</taxon>
        <taxon>Eubacteriales</taxon>
        <taxon>Oscillospiraceae</taxon>
        <taxon>Flavonifractor</taxon>
    </lineage>
</organism>
<dbReference type="InterPro" id="IPR040538">
    <property type="entry name" value="Cch_HTH"/>
</dbReference>
<dbReference type="InterPro" id="IPR009270">
    <property type="entry name" value="DUF927"/>
</dbReference>
<feature type="domain" description="DUF927" evidence="1">
    <location>
        <begin position="99"/>
        <end position="360"/>
    </location>
</feature>
<protein>
    <recommendedName>
        <fullName evidence="5">DUF927 domain-containing protein</fullName>
    </recommendedName>
</protein>
<feature type="domain" description="Cch helix turn helix" evidence="2">
    <location>
        <begin position="499"/>
        <end position="583"/>
    </location>
</feature>
<proteinExistence type="predicted"/>
<dbReference type="RefSeq" id="WP_050001723.1">
    <property type="nucleotide sequence ID" value="NZ_KN174163.1"/>
</dbReference>
<dbReference type="Pfam" id="PF18662">
    <property type="entry name" value="HTH_56"/>
    <property type="match status" value="1"/>
</dbReference>
<dbReference type="AlphaFoldDB" id="A0A096DBE5"/>
<dbReference type="PATRIC" id="fig|742738.3.peg.2563"/>
<comment type="caution">
    <text evidence="3">The sequence shown here is derived from an EMBL/GenBank/DDBJ whole genome shotgun (WGS) entry which is preliminary data.</text>
</comment>
<evidence type="ECO:0008006" key="5">
    <source>
        <dbReference type="Google" id="ProtNLM"/>
    </source>
</evidence>
<accession>A0A096DBE5</accession>
<sequence length="611" mass="67349">MGDWTYEAKDFLTPAPYEALYQFHGQPFVHETKLQELSVYAASQGFRGFKSMYKKYIESLKAQAGTVYVDNVTNFTGQPLELNAGDWDATDLGVYRRNGFADELACPHPIMPVERLINIDTGEEKLKLAFRKGTLWRRLIISKTILANANKVTELAGSGIAVTSQSARAFVQYISDLENLNYDTIPERKCIGRLGYIQDEGFSPFVEGLIFDGDANFKALFSTVRPHGEEQKWVDVAREVRGMSTTARIILAASFASVLLEPLNCLPFFVHLWGVDSGTGKTVALMVAASVWGDPAVGSYVKTFDGTVVGLEKTAAFLNNLPLCLDELQLAKDAKGRTHFDVYKLAQGVGRTRGNRAGGVDLTPTWRNCILTTGESPLTGVTSGAGAVNRVIDIECKASSVVVRDGMRISGIVKRNYGFAGRRFVDELYKYGIIPQVEERYKDLFKLLSDRDTTEKQAMAAAAIICADELACAWVLGGTERPLTVDQISEFLASKATVSAGDRGYKYLCDWVTQNSNKLCTKSENPNQEVLGALEDGRAYIIRSVFERILQDAGYSTAAMISYLKQNSLIVTRGRNNTRGKRINGIPTECFCLILPPVDLDGEDDPDELPL</sequence>
<dbReference type="EMBL" id="ADLO01000079">
    <property type="protein sequence ID" value="KGF54804.1"/>
    <property type="molecule type" value="Genomic_DNA"/>
</dbReference>
<gene>
    <name evidence="3" type="ORF">HMPREF9460_02495</name>
</gene>
<dbReference type="eggNOG" id="COG5519">
    <property type="taxonomic scope" value="Bacteria"/>
</dbReference>
<dbReference type="Proteomes" id="UP000029585">
    <property type="component" value="Unassembled WGS sequence"/>
</dbReference>
<evidence type="ECO:0000259" key="1">
    <source>
        <dbReference type="Pfam" id="PF06048"/>
    </source>
</evidence>
<dbReference type="Pfam" id="PF06048">
    <property type="entry name" value="DUF927"/>
    <property type="match status" value="1"/>
</dbReference>
<evidence type="ECO:0000259" key="2">
    <source>
        <dbReference type="Pfam" id="PF18662"/>
    </source>
</evidence>
<name>A0A096DBE5_FLAPL</name>
<evidence type="ECO:0000313" key="3">
    <source>
        <dbReference type="EMBL" id="KGF54804.1"/>
    </source>
</evidence>